<name>A0ABM7VHD0_9BACT</name>
<evidence type="ECO:0000256" key="1">
    <source>
        <dbReference type="ARBA" id="ARBA00022801"/>
    </source>
</evidence>
<keyword evidence="2" id="KW-0732">Signal</keyword>
<dbReference type="PANTHER" id="PTHR22901:SF0">
    <property type="entry name" value="SIALATE O-ACETYLESTERASE"/>
    <property type="match status" value="1"/>
</dbReference>
<keyword evidence="1" id="KW-0378">Hydrolase</keyword>
<organism evidence="4 5">
    <name type="scientific">Persicobacter psychrovividus</name>
    <dbReference type="NCBI Taxonomy" id="387638"/>
    <lineage>
        <taxon>Bacteria</taxon>
        <taxon>Pseudomonadati</taxon>
        <taxon>Bacteroidota</taxon>
        <taxon>Cytophagia</taxon>
        <taxon>Cytophagales</taxon>
        <taxon>Persicobacteraceae</taxon>
        <taxon>Persicobacter</taxon>
    </lineage>
</organism>
<accession>A0ABM7VHD0</accession>
<dbReference type="SUPFAM" id="SSF49785">
    <property type="entry name" value="Galactose-binding domain-like"/>
    <property type="match status" value="1"/>
</dbReference>
<dbReference type="InterPro" id="IPR039329">
    <property type="entry name" value="SIAE"/>
</dbReference>
<feature type="domain" description="Sialate O-acetylesterase" evidence="3">
    <location>
        <begin position="428"/>
        <end position="512"/>
    </location>
</feature>
<dbReference type="EMBL" id="AP025292">
    <property type="protein sequence ID" value="BDD00388.1"/>
    <property type="molecule type" value="Genomic_DNA"/>
</dbReference>
<evidence type="ECO:0000313" key="4">
    <source>
        <dbReference type="EMBL" id="BDD00388.1"/>
    </source>
</evidence>
<dbReference type="Pfam" id="PF03629">
    <property type="entry name" value="SASA"/>
    <property type="match status" value="1"/>
</dbReference>
<sequence>MKKSPNMKPIYFLLTSLLLLVSCTSKTVSPLSLPEIIQAGVVFQQQEPIRIWGWGSAGEKVHLKASWMQEEQISHIAADGRWEIILPAQPVRRNEWLKVFSRTDTLLVDPVNFGELWWIAGQSNAEFSLDKADSYPELQTEGMNPDVHLFQVHKVMSPHVQDRAMGQWWNGDVQQAANFSAIGYYFADSLQNALNCPVGIIQTAWGGTPIKAWLPTEQEHLLASTTAWPLRESRYLDTKIQALQDSIMKIRNAQMLLDQPMAAFAIPEKTEGTIRLPADWAETTVGETEGIVWLEKVVEVPQDFWGTEVTISLGQIDEMDMTFLNGNGVGSHRKIGDWKVHRKYKVAPDFTNGHSATVAVRLINTMGAGGLLGPAEEMFLSNGRDSVPLSGKWNYKKETVFPPQPNFYHTQQSGVMYNGMVVPIMPMPVKGMIWYQGEQDVSEPKAYGQSLQKLIGHYRKLQKKPDLPFLVVEIAPFDYGRQINAAEFRSEQLRVCELLSGVTLIGTADAGAANDIHPKDKKTIGFRASQLALGEVYQQPEAVKNRMLDTFKFQGHKISVALKNSGDLKMIPFSGLQPFKVWTASGGAYTPKVTVEGGKILLEGRRGDHLIGASYGWENYYVPTVFSTKGIPVLPFKIRAAAD</sequence>
<evidence type="ECO:0000256" key="2">
    <source>
        <dbReference type="SAM" id="SignalP"/>
    </source>
</evidence>
<dbReference type="InterPro" id="IPR005181">
    <property type="entry name" value="SASA"/>
</dbReference>
<dbReference type="SUPFAM" id="SSF52266">
    <property type="entry name" value="SGNH hydrolase"/>
    <property type="match status" value="1"/>
</dbReference>
<dbReference type="Gene3D" id="3.40.50.1110">
    <property type="entry name" value="SGNH hydrolase"/>
    <property type="match status" value="2"/>
</dbReference>
<feature type="signal peptide" evidence="2">
    <location>
        <begin position="1"/>
        <end position="27"/>
    </location>
</feature>
<feature type="chain" id="PRO_5046454582" evidence="2">
    <location>
        <begin position="28"/>
        <end position="643"/>
    </location>
</feature>
<proteinExistence type="predicted"/>
<reference evidence="4 5" key="1">
    <citation type="submission" date="2021-12" db="EMBL/GenBank/DDBJ databases">
        <title>Genome sequencing of bacteria with rrn-lacking chromosome and rrn-plasmid.</title>
        <authorList>
            <person name="Anda M."/>
            <person name="Iwasaki W."/>
        </authorList>
    </citation>
    <scope>NUCLEOTIDE SEQUENCE [LARGE SCALE GENOMIC DNA]</scope>
    <source>
        <strain evidence="4 5">NBRC 101262</strain>
    </source>
</reference>
<keyword evidence="5" id="KW-1185">Reference proteome</keyword>
<protein>
    <submittedName>
        <fullName evidence="4">9-O-acetylesterase</fullName>
    </submittedName>
</protein>
<dbReference type="PANTHER" id="PTHR22901">
    <property type="entry name" value="SIALATE O-ACETYLESTERASE"/>
    <property type="match status" value="1"/>
</dbReference>
<dbReference type="PROSITE" id="PS51257">
    <property type="entry name" value="PROKAR_LIPOPROTEIN"/>
    <property type="match status" value="1"/>
</dbReference>
<dbReference type="Proteomes" id="UP001354989">
    <property type="component" value="Chromosome"/>
</dbReference>
<evidence type="ECO:0000313" key="5">
    <source>
        <dbReference type="Proteomes" id="UP001354989"/>
    </source>
</evidence>
<evidence type="ECO:0000259" key="3">
    <source>
        <dbReference type="Pfam" id="PF03629"/>
    </source>
</evidence>
<gene>
    <name evidence="4" type="ORF">PEPS_26680</name>
</gene>
<dbReference type="InterPro" id="IPR036514">
    <property type="entry name" value="SGNH_hydro_sf"/>
</dbReference>
<dbReference type="InterPro" id="IPR008979">
    <property type="entry name" value="Galactose-bd-like_sf"/>
</dbReference>